<dbReference type="InterPro" id="IPR038765">
    <property type="entry name" value="Papain-like_cys_pep_sf"/>
</dbReference>
<dbReference type="CDD" id="cd02257">
    <property type="entry name" value="Peptidase_C19"/>
    <property type="match status" value="1"/>
</dbReference>
<evidence type="ECO:0000256" key="1">
    <source>
        <dbReference type="ARBA" id="ARBA00022786"/>
    </source>
</evidence>
<gene>
    <name evidence="4" type="primary">Contig5896.g6317</name>
    <name evidence="4" type="ORF">STYLEM_2805</name>
</gene>
<dbReference type="OrthoDB" id="10264738at2759"/>
<dbReference type="GO" id="GO:0016579">
    <property type="term" value="P:protein deubiquitination"/>
    <property type="evidence" value="ECO:0007669"/>
    <property type="project" value="InterPro"/>
</dbReference>
<dbReference type="PROSITE" id="PS50235">
    <property type="entry name" value="USP_3"/>
    <property type="match status" value="1"/>
</dbReference>
<name>A0A077ZX51_STYLE</name>
<evidence type="ECO:0000256" key="2">
    <source>
        <dbReference type="ARBA" id="ARBA00022801"/>
    </source>
</evidence>
<dbReference type="EMBL" id="CCKQ01002712">
    <property type="protein sequence ID" value="CDW73817.1"/>
    <property type="molecule type" value="Genomic_DNA"/>
</dbReference>
<accession>A0A077ZX51</accession>
<dbReference type="PANTHER" id="PTHR22975">
    <property type="entry name" value="UBIQUITIN SPECIFIC PROTEINASE"/>
    <property type="match status" value="1"/>
</dbReference>
<evidence type="ECO:0000259" key="3">
    <source>
        <dbReference type="PROSITE" id="PS50235"/>
    </source>
</evidence>
<keyword evidence="2 4" id="KW-0378">Hydrolase</keyword>
<sequence length="728" mass="85372">MQQLQQRSSPISASKQKLQRAKIDSSGARIFGLKNEDGQYNCYMNVVVQVLWHLDSVRKALIDFSKVELNHLKDFREYKFLQELQALFRQLQEDQSTDSFSINCMRRELFKLFYEEQLFEVNQKGDSSEALLCLLRIIHLAYVDPNQRRVCKSFDDELDLQCISSCIIHQNFCIRSQEHLNCKCGNKKAFDKYNNNFVQVINMFEYLEKINQNPYDQMKIQDLIKIENINYNCDKKTCVFKESTYFQTIEAPYPKTLVLNFNWQADEAKSVDLLQVFLTLDDRVKLNHLYKIPSNDLSIDQKAYSLKAFTCFLGAHYLVFIRQQIENTKISSGSWKLFNDLLIKDFDEWYDVINFCLESKCIPTLIIYEQQGYMMNTPGYDDLIIKRSQIEELQFKAMDQDSCLAGMMDDSQFIKEQEEMFLNLEKNNSSDENQIVIKKEESSGSIPDFNEMQQNYNSYIETQSQVQGTVIQKLDQLKKKYSKYDVFIHECHKCRHLMMIHQSKCINCQEPNLYLDTSIEILKADESKINEKLLTLSQTIQGKICDLQSLNSIKTDDDLATTVSKDSRNITSQLTAQNEQFSQKVQEIVKQEPEEQKQIQKQFVTKWICPRCRNKYLLEQKCKLCRISLQDLPDDQDLDKILVEEEVVPDDDQQNQQINNVEIKVDIREAQNKAQIQNENSLLQKVNQPRGDDKLRESINESKQDGKIVVKINNPQVFFNLLINLDKC</sequence>
<keyword evidence="1" id="KW-0833">Ubl conjugation pathway</keyword>
<evidence type="ECO:0000313" key="4">
    <source>
        <dbReference type="EMBL" id="CDW73817.1"/>
    </source>
</evidence>
<keyword evidence="5" id="KW-1185">Reference proteome</keyword>
<dbReference type="Pfam" id="PF00443">
    <property type="entry name" value="UCH"/>
    <property type="match status" value="1"/>
</dbReference>
<dbReference type="SUPFAM" id="SSF54001">
    <property type="entry name" value="Cysteine proteinases"/>
    <property type="match status" value="1"/>
</dbReference>
<dbReference type="InterPro" id="IPR001394">
    <property type="entry name" value="Peptidase_C19_UCH"/>
</dbReference>
<dbReference type="Gene3D" id="3.90.70.10">
    <property type="entry name" value="Cysteine proteinases"/>
    <property type="match status" value="1"/>
</dbReference>
<evidence type="ECO:0000313" key="5">
    <source>
        <dbReference type="Proteomes" id="UP000039865"/>
    </source>
</evidence>
<proteinExistence type="predicted"/>
<reference evidence="4 5" key="1">
    <citation type="submission" date="2014-06" db="EMBL/GenBank/DDBJ databases">
        <authorList>
            <person name="Swart Estienne"/>
        </authorList>
    </citation>
    <scope>NUCLEOTIDE SEQUENCE [LARGE SCALE GENOMIC DNA]</scope>
    <source>
        <strain evidence="4 5">130c</strain>
    </source>
</reference>
<dbReference type="GO" id="GO:0004843">
    <property type="term" value="F:cysteine-type deubiquitinase activity"/>
    <property type="evidence" value="ECO:0007669"/>
    <property type="project" value="InterPro"/>
</dbReference>
<dbReference type="AlphaFoldDB" id="A0A077ZX51"/>
<feature type="domain" description="USP" evidence="3">
    <location>
        <begin position="31"/>
        <end position="371"/>
    </location>
</feature>
<dbReference type="Proteomes" id="UP000039865">
    <property type="component" value="Unassembled WGS sequence"/>
</dbReference>
<dbReference type="InterPro" id="IPR052398">
    <property type="entry name" value="Ubiquitin_hydrolase_53/54"/>
</dbReference>
<protein>
    <submittedName>
        <fullName evidence="4">Ubiquitin carboxyl-terminal hydrolase-related protein</fullName>
    </submittedName>
</protein>
<dbReference type="PANTHER" id="PTHR22975:SF9">
    <property type="entry name" value="ECHINUS SPLICE FORM 3"/>
    <property type="match status" value="1"/>
</dbReference>
<dbReference type="InterPro" id="IPR028889">
    <property type="entry name" value="USP"/>
</dbReference>
<organism evidence="4 5">
    <name type="scientific">Stylonychia lemnae</name>
    <name type="common">Ciliate</name>
    <dbReference type="NCBI Taxonomy" id="5949"/>
    <lineage>
        <taxon>Eukaryota</taxon>
        <taxon>Sar</taxon>
        <taxon>Alveolata</taxon>
        <taxon>Ciliophora</taxon>
        <taxon>Intramacronucleata</taxon>
        <taxon>Spirotrichea</taxon>
        <taxon>Stichotrichia</taxon>
        <taxon>Sporadotrichida</taxon>
        <taxon>Oxytrichidae</taxon>
        <taxon>Stylonychinae</taxon>
        <taxon>Stylonychia</taxon>
    </lineage>
</organism>
<dbReference type="InParanoid" id="A0A077ZX51"/>